<dbReference type="SUPFAM" id="SSF89957">
    <property type="entry name" value="MTH1187/YkoF-like"/>
    <property type="match status" value="1"/>
</dbReference>
<comment type="caution">
    <text evidence="2">The sequence shown here is derived from an EMBL/GenBank/DDBJ whole genome shotgun (WGS) entry which is preliminary data.</text>
</comment>
<dbReference type="RefSeq" id="WP_104724529.1">
    <property type="nucleotide sequence ID" value="NZ_FZNE01000003.1"/>
</dbReference>
<dbReference type="Pfam" id="PF01910">
    <property type="entry name" value="Thiamine_BP"/>
    <property type="match status" value="1"/>
</dbReference>
<evidence type="ECO:0000313" key="2">
    <source>
        <dbReference type="EMBL" id="RDU69518.1"/>
    </source>
</evidence>
<dbReference type="Proteomes" id="UP000257067">
    <property type="component" value="Unassembled WGS sequence"/>
</dbReference>
<dbReference type="EMBL" id="NXLU01000002">
    <property type="protein sequence ID" value="RDU69518.1"/>
    <property type="molecule type" value="Genomic_DNA"/>
</dbReference>
<protein>
    <recommendedName>
        <fullName evidence="1">Thiamine-binding protein domain-containing protein</fullName>
    </recommendedName>
</protein>
<feature type="domain" description="Thiamine-binding protein" evidence="1">
    <location>
        <begin position="6"/>
        <end position="92"/>
    </location>
</feature>
<dbReference type="InterPro" id="IPR002767">
    <property type="entry name" value="Thiamine_BP"/>
</dbReference>
<dbReference type="Gene3D" id="3.30.70.930">
    <property type="match status" value="1"/>
</dbReference>
<reference evidence="2 3" key="1">
    <citation type="submission" date="2018-04" db="EMBL/GenBank/DDBJ databases">
        <title>Novel Campyloabacter and Helicobacter Species and Strains.</title>
        <authorList>
            <person name="Mannion A.J."/>
            <person name="Shen Z."/>
            <person name="Fox J.G."/>
        </authorList>
    </citation>
    <scope>NUCLEOTIDE SEQUENCE [LARGE SCALE GENOMIC DNA]</scope>
    <source>
        <strain evidence="2 3">ATCC 700242</strain>
    </source>
</reference>
<evidence type="ECO:0000313" key="3">
    <source>
        <dbReference type="Proteomes" id="UP000257067"/>
    </source>
</evidence>
<keyword evidence="3" id="KW-1185">Reference proteome</keyword>
<dbReference type="AlphaFoldDB" id="A0A3D8IW78"/>
<proteinExistence type="predicted"/>
<gene>
    <name evidence="2" type="ORF">CQA62_02390</name>
</gene>
<sequence>MAVLLELSIFSIEGEVSKRSEVASVILALQKEGFSPILGEMGTVLETQEMSDALRAIEVANSVMQAKRYYVIAKFDCYPQREKMIEGRVERVLKELRS</sequence>
<dbReference type="InterPro" id="IPR029756">
    <property type="entry name" value="MTH1187/YkoF-like"/>
</dbReference>
<evidence type="ECO:0000259" key="1">
    <source>
        <dbReference type="Pfam" id="PF01910"/>
    </source>
</evidence>
<name>A0A3D8IW78_9HELI</name>
<organism evidence="2 3">
    <name type="scientific">Helicobacter cholecystus</name>
    <dbReference type="NCBI Taxonomy" id="45498"/>
    <lineage>
        <taxon>Bacteria</taxon>
        <taxon>Pseudomonadati</taxon>
        <taxon>Campylobacterota</taxon>
        <taxon>Epsilonproteobacteria</taxon>
        <taxon>Campylobacterales</taxon>
        <taxon>Helicobacteraceae</taxon>
        <taxon>Helicobacter</taxon>
    </lineage>
</organism>
<dbReference type="OrthoDB" id="9793516at2"/>
<accession>A0A3D8IW78</accession>